<keyword evidence="3" id="KW-1185">Reference proteome</keyword>
<dbReference type="RefSeq" id="WP_054769292.1">
    <property type="nucleotide sequence ID" value="NZ_BJVK01000033.1"/>
</dbReference>
<dbReference type="OrthoDB" id="1809393at2"/>
<evidence type="ECO:0000259" key="1">
    <source>
        <dbReference type="Pfam" id="PF09643"/>
    </source>
</evidence>
<dbReference type="InterPro" id="IPR023385">
    <property type="entry name" value="YopX-like_C"/>
</dbReference>
<dbReference type="InterPro" id="IPR010024">
    <property type="entry name" value="CHP16711"/>
</dbReference>
<dbReference type="SUPFAM" id="SSF159006">
    <property type="entry name" value="YopX-like"/>
    <property type="match status" value="1"/>
</dbReference>
<dbReference type="InterPro" id="IPR019096">
    <property type="entry name" value="YopX_protein"/>
</dbReference>
<accession>A0A511DW92</accession>
<dbReference type="Gene3D" id="2.30.30.290">
    <property type="entry name" value="YopX-like domains"/>
    <property type="match status" value="1"/>
</dbReference>
<dbReference type="Pfam" id="PF09643">
    <property type="entry name" value="YopX"/>
    <property type="match status" value="1"/>
</dbReference>
<proteinExistence type="predicted"/>
<feature type="domain" description="YopX protein" evidence="1">
    <location>
        <begin position="37"/>
        <end position="129"/>
    </location>
</feature>
<protein>
    <recommendedName>
        <fullName evidence="1">YopX protein domain-containing protein</fullName>
    </recommendedName>
</protein>
<name>A0A511DW92_LENKE</name>
<dbReference type="NCBIfam" id="TIGR01671">
    <property type="entry name" value="phage_TIGR01671"/>
    <property type="match status" value="1"/>
</dbReference>
<evidence type="ECO:0000313" key="3">
    <source>
        <dbReference type="Proteomes" id="UP000321893"/>
    </source>
</evidence>
<sequence length="132" mass="15496">MSREIKFRIWRAPDEYTKVSWMESWDSLMNYSMSDIFQLDNPDDVLEQFTGLKDRNGKDIYEGDILAWHSNIYRKHDWVGLVLYRGAGFAVQESDKSYSSPEWLDCACRKDANIIEVIGNVHDNPELLEVEK</sequence>
<gene>
    <name evidence="2" type="ORF">LKE01_19310</name>
</gene>
<comment type="caution">
    <text evidence="2">The sequence shown here is derived from an EMBL/GenBank/DDBJ whole genome shotgun (WGS) entry which is preliminary data.</text>
</comment>
<evidence type="ECO:0000313" key="2">
    <source>
        <dbReference type="EMBL" id="GEL29111.1"/>
    </source>
</evidence>
<organism evidence="2 3">
    <name type="scientific">Lentilactobacillus kefiri</name>
    <name type="common">Lactobacillus kefiri</name>
    <dbReference type="NCBI Taxonomy" id="33962"/>
    <lineage>
        <taxon>Bacteria</taxon>
        <taxon>Bacillati</taxon>
        <taxon>Bacillota</taxon>
        <taxon>Bacilli</taxon>
        <taxon>Lactobacillales</taxon>
        <taxon>Lactobacillaceae</taxon>
        <taxon>Lentilactobacillus</taxon>
    </lineage>
</organism>
<dbReference type="AlphaFoldDB" id="A0A511DW92"/>
<dbReference type="EMBL" id="BJVK01000033">
    <property type="protein sequence ID" value="GEL29111.1"/>
    <property type="molecule type" value="Genomic_DNA"/>
</dbReference>
<reference evidence="2" key="1">
    <citation type="submission" date="2019-07" db="EMBL/GenBank/DDBJ databases">
        <title>Whole genome shotgun sequence of Lactobacillus kefiri NBRC 15888.</title>
        <authorList>
            <person name="Hosoyama A."/>
            <person name="Uohara A."/>
            <person name="Ohji S."/>
            <person name="Ichikawa N."/>
        </authorList>
    </citation>
    <scope>NUCLEOTIDE SEQUENCE [LARGE SCALE GENOMIC DNA]</scope>
    <source>
        <strain evidence="2">NBRC 15888</strain>
    </source>
</reference>
<dbReference type="Proteomes" id="UP000321893">
    <property type="component" value="Unassembled WGS sequence"/>
</dbReference>
<dbReference type="STRING" id="1423764.FC95_GL001565"/>